<dbReference type="AlphaFoldDB" id="A0A839GBR4"/>
<protein>
    <submittedName>
        <fullName evidence="3">Uncharacterized protein</fullName>
    </submittedName>
</protein>
<proteinExistence type="predicted"/>
<dbReference type="Proteomes" id="UP000563094">
    <property type="component" value="Unassembled WGS sequence"/>
</dbReference>
<keyword evidence="2" id="KW-0732">Signal</keyword>
<organism evidence="3 4">
    <name type="scientific">Rufibacter quisquiliarum</name>
    <dbReference type="NCBI Taxonomy" id="1549639"/>
    <lineage>
        <taxon>Bacteria</taxon>
        <taxon>Pseudomonadati</taxon>
        <taxon>Bacteroidota</taxon>
        <taxon>Cytophagia</taxon>
        <taxon>Cytophagales</taxon>
        <taxon>Hymenobacteraceae</taxon>
        <taxon>Rufibacter</taxon>
    </lineage>
</organism>
<comment type="caution">
    <text evidence="3">The sequence shown here is derived from an EMBL/GenBank/DDBJ whole genome shotgun (WGS) entry which is preliminary data.</text>
</comment>
<gene>
    <name evidence="3" type="ORF">FHS90_001722</name>
</gene>
<evidence type="ECO:0000256" key="1">
    <source>
        <dbReference type="SAM" id="MobiDB-lite"/>
    </source>
</evidence>
<evidence type="ECO:0000313" key="4">
    <source>
        <dbReference type="Proteomes" id="UP000563094"/>
    </source>
</evidence>
<keyword evidence="4" id="KW-1185">Reference proteome</keyword>
<feature type="chain" id="PRO_5032753356" evidence="2">
    <location>
        <begin position="20"/>
        <end position="131"/>
    </location>
</feature>
<evidence type="ECO:0000313" key="3">
    <source>
        <dbReference type="EMBL" id="MBA9077014.1"/>
    </source>
</evidence>
<reference evidence="3 4" key="1">
    <citation type="submission" date="2020-08" db="EMBL/GenBank/DDBJ databases">
        <title>Genomic Encyclopedia of Type Strains, Phase IV (KMG-IV): sequencing the most valuable type-strain genomes for metagenomic binning, comparative biology and taxonomic classification.</title>
        <authorList>
            <person name="Goeker M."/>
        </authorList>
    </citation>
    <scope>NUCLEOTIDE SEQUENCE [LARGE SCALE GENOMIC DNA]</scope>
    <source>
        <strain evidence="3 4">DSM 29854</strain>
    </source>
</reference>
<accession>A0A839GBR4</accession>
<name>A0A839GBR4_9BACT</name>
<evidence type="ECO:0000256" key="2">
    <source>
        <dbReference type="SAM" id="SignalP"/>
    </source>
</evidence>
<feature type="region of interest" description="Disordered" evidence="1">
    <location>
        <begin position="106"/>
        <end position="131"/>
    </location>
</feature>
<sequence length="131" mass="14254">MKQLVLLFALALATYTSQAQNTPTTPEARAQAMTTTMTQHLRLSGAQAAKVREINLASIQQLEKAKVDHKANPRQLKATIDLIGATRLESLKAVLTPVQFAQYQKQREKKLGVPQEGGPLGGGRAAEEYSN</sequence>
<dbReference type="EMBL" id="JACJIQ010000005">
    <property type="protein sequence ID" value="MBA9077014.1"/>
    <property type="molecule type" value="Genomic_DNA"/>
</dbReference>
<feature type="signal peptide" evidence="2">
    <location>
        <begin position="1"/>
        <end position="19"/>
    </location>
</feature>
<dbReference type="RefSeq" id="WP_182512675.1">
    <property type="nucleotide sequence ID" value="NZ_JACJIQ010000005.1"/>
</dbReference>